<proteinExistence type="predicted"/>
<name>A0A7X5Y7B1_9SPHN</name>
<dbReference type="RefSeq" id="WP_168069816.1">
    <property type="nucleotide sequence ID" value="NZ_JAATJC010000001.1"/>
</dbReference>
<reference evidence="1 2" key="1">
    <citation type="submission" date="2020-03" db="EMBL/GenBank/DDBJ databases">
        <title>Genomic Encyclopedia of Type Strains, Phase IV (KMG-IV): sequencing the most valuable type-strain genomes for metagenomic binning, comparative biology and taxonomic classification.</title>
        <authorList>
            <person name="Goeker M."/>
        </authorList>
    </citation>
    <scope>NUCLEOTIDE SEQUENCE [LARGE SCALE GENOMIC DNA]</scope>
    <source>
        <strain evidence="1 2">DSM 16846</strain>
    </source>
</reference>
<comment type="caution">
    <text evidence="1">The sequence shown here is derived from an EMBL/GenBank/DDBJ whole genome shotgun (WGS) entry which is preliminary data.</text>
</comment>
<dbReference type="AlphaFoldDB" id="A0A7X5Y7B1"/>
<accession>A0A7X5Y7B1</accession>
<protein>
    <submittedName>
        <fullName evidence="1">Uncharacterized protein</fullName>
    </submittedName>
</protein>
<organism evidence="1 2">
    <name type="scientific">Sphingomonas kaistensis</name>
    <dbReference type="NCBI Taxonomy" id="298708"/>
    <lineage>
        <taxon>Bacteria</taxon>
        <taxon>Pseudomonadati</taxon>
        <taxon>Pseudomonadota</taxon>
        <taxon>Alphaproteobacteria</taxon>
        <taxon>Sphingomonadales</taxon>
        <taxon>Sphingomonadaceae</taxon>
        <taxon>Sphingomonas</taxon>
    </lineage>
</organism>
<evidence type="ECO:0000313" key="2">
    <source>
        <dbReference type="Proteomes" id="UP000558192"/>
    </source>
</evidence>
<dbReference type="EMBL" id="JAATJC010000001">
    <property type="protein sequence ID" value="NJC06538.1"/>
    <property type="molecule type" value="Genomic_DNA"/>
</dbReference>
<dbReference type="Proteomes" id="UP000558192">
    <property type="component" value="Unassembled WGS sequence"/>
</dbReference>
<keyword evidence="2" id="KW-1185">Reference proteome</keyword>
<evidence type="ECO:0000313" key="1">
    <source>
        <dbReference type="EMBL" id="NJC06538.1"/>
    </source>
</evidence>
<gene>
    <name evidence="1" type="ORF">GGQ97_002331</name>
</gene>
<sequence>MPDRRVIPPVKPLTEQEARHLLAGGLLKPCHDSGPTRVGLTIGCDEKTVRKARDEVATMRLDLSWNALLVNENALDGLAAHFGKKLVDTNAGEISRKTASCITKLMFELSVALEDDRVDDRELAAMRHSIEEVGKSIDAMRERLSLRAAA</sequence>